<sequence>MYGLDIGPAAIRAATDDGDGPTIDSVPPVVMPVDDDTLATAGLSRESDTVQVDGTTYAIGTAARNAAETAEEEPQPLFVNGLLAEDGPADATVVLDALIDDVIGDVADGRLCYTTVGTPVDTAAPTDTHHEAVTTALADRGVDLTPISQGFAVVYDQLAADNYTGLGVCLGTQTTSATVAYYGVPAVAVSIAKGREWIVDRVADETGHEPAQVTSMLEDLTLDPDVEAGGLESALAEAYDELVAELIDAIRDEADENDVQRGLSIPVAIAGEGAVEGLEFLVGGRFDAATVPFSVRDVRLADLPAESAARGALAAARDDVEADEAMSGFESAGADTASAATESAVEGESPTNTELAFDEFDAAETTPDPTDDAIEKLFDRLANRDDEIQSVREDLEYIEARTAAAEDVAALDDRLESFADELADLEAKSETHATETDVASLDADLEALSDAFDALEADIDEVNETLTAVEATAGDERSALDDRLVELAADVETVTDRTATIDEALNEVRTDLDDLVVTAATEASLETLEGTVSDLTDDIAGLERDLEQRGTRLDGVAGRLEELRTRLDSVAGRLEEHVERTDARFDGVETTLDEEIEAVDDELDTIRETVDTRIARVRDAIDDIESTAAADERVDGIADELAHLETAVDDAGETISAVEMQLDDLETRTASTETVDALTTDLELVEEAVRGLESALDSLEDKLEGQIDDAVADIEARIESTTNALEADLAALESTIERIDAESVTDDELDALRDALADTDDELDAIATDLADLTTTLETVDDRIDDVERTFTADLSALEAELERETDALGETISAIDDRVDETEHRLDDYGEQIDETRRRLNDHDDRIDDLASSIETAEDTASDTAVTAIEADLEAVDDRLVSLRTAHDDLAQAVESSPDESALEALESELDALDRRIDDVETHVNRDEELEALRSELEAVRADATATPALPPSIVAGGGGAGVVAGAIAALSSDATIGVGAAVVGLVLIAVAGSLAR</sequence>
<dbReference type="AlphaFoldDB" id="A0ABD6BIE1"/>
<keyword evidence="3" id="KW-1133">Transmembrane helix</keyword>
<keyword evidence="3" id="KW-0812">Transmembrane</keyword>
<dbReference type="Proteomes" id="UP001597076">
    <property type="component" value="Unassembled WGS sequence"/>
</dbReference>
<evidence type="ECO:0000256" key="3">
    <source>
        <dbReference type="SAM" id="Phobius"/>
    </source>
</evidence>
<feature type="coiled-coil region" evidence="1">
    <location>
        <begin position="408"/>
        <end position="472"/>
    </location>
</feature>
<evidence type="ECO:0000256" key="1">
    <source>
        <dbReference type="SAM" id="Coils"/>
    </source>
</evidence>
<feature type="coiled-coil region" evidence="1">
    <location>
        <begin position="820"/>
        <end position="861"/>
    </location>
</feature>
<proteinExistence type="predicted"/>
<feature type="coiled-coil region" evidence="1">
    <location>
        <begin position="525"/>
        <end position="580"/>
    </location>
</feature>
<keyword evidence="5" id="KW-1185">Reference proteome</keyword>
<dbReference type="PANTHER" id="PTHR18937">
    <property type="entry name" value="STRUCTURAL MAINTENANCE OF CHROMOSOMES SMC FAMILY MEMBER"/>
    <property type="match status" value="1"/>
</dbReference>
<dbReference type="PANTHER" id="PTHR18937:SF171">
    <property type="entry name" value="SPORULATION PROTEIN SPO15"/>
    <property type="match status" value="1"/>
</dbReference>
<feature type="coiled-coil region" evidence="1">
    <location>
        <begin position="904"/>
        <end position="944"/>
    </location>
</feature>
<keyword evidence="1" id="KW-0175">Coiled coil</keyword>
<comment type="caution">
    <text evidence="4">The sequence shown here is derived from an EMBL/GenBank/DDBJ whole genome shotgun (WGS) entry which is preliminary data.</text>
</comment>
<dbReference type="EMBL" id="JBHUDI010000009">
    <property type="protein sequence ID" value="MFD1564847.1"/>
    <property type="molecule type" value="Genomic_DNA"/>
</dbReference>
<accession>A0ABD6BIE1</accession>
<keyword evidence="3" id="KW-0472">Membrane</keyword>
<organism evidence="4 5">
    <name type="scientific">Haloarchaeobius amylolyticus</name>
    <dbReference type="NCBI Taxonomy" id="1198296"/>
    <lineage>
        <taxon>Archaea</taxon>
        <taxon>Methanobacteriati</taxon>
        <taxon>Methanobacteriota</taxon>
        <taxon>Stenosarchaea group</taxon>
        <taxon>Halobacteria</taxon>
        <taxon>Halobacteriales</taxon>
        <taxon>Halorubellaceae</taxon>
        <taxon>Haloarchaeobius</taxon>
    </lineage>
</organism>
<feature type="coiled-coil region" evidence="1">
    <location>
        <begin position="648"/>
        <end position="790"/>
    </location>
</feature>
<name>A0ABD6BIE1_9EURY</name>
<dbReference type="InterPro" id="IPR057363">
    <property type="entry name" value="Volactin"/>
</dbReference>
<dbReference type="RefSeq" id="WP_390288758.1">
    <property type="nucleotide sequence ID" value="NZ_JBHUDI010000009.1"/>
</dbReference>
<dbReference type="Gene3D" id="1.10.287.1490">
    <property type="match status" value="3"/>
</dbReference>
<evidence type="ECO:0000313" key="4">
    <source>
        <dbReference type="EMBL" id="MFD1564847.1"/>
    </source>
</evidence>
<reference evidence="4 5" key="1">
    <citation type="journal article" date="2019" name="Int. J. Syst. Evol. Microbiol.">
        <title>The Global Catalogue of Microorganisms (GCM) 10K type strain sequencing project: providing services to taxonomists for standard genome sequencing and annotation.</title>
        <authorList>
            <consortium name="The Broad Institute Genomics Platform"/>
            <consortium name="The Broad Institute Genome Sequencing Center for Infectious Disease"/>
            <person name="Wu L."/>
            <person name="Ma J."/>
        </authorList>
    </citation>
    <scope>NUCLEOTIDE SEQUENCE [LARGE SCALE GENOMIC DNA]</scope>
    <source>
        <strain evidence="4 5">CGMCC 1.12230</strain>
    </source>
</reference>
<gene>
    <name evidence="4" type="ORF">ACFR99_15005</name>
</gene>
<feature type="region of interest" description="Disordered" evidence="2">
    <location>
        <begin position="324"/>
        <end position="351"/>
    </location>
</feature>
<evidence type="ECO:0000256" key="2">
    <source>
        <dbReference type="SAM" id="MobiDB-lite"/>
    </source>
</evidence>
<feature type="transmembrane region" description="Helical" evidence="3">
    <location>
        <begin position="978"/>
        <end position="997"/>
    </location>
</feature>
<evidence type="ECO:0000313" key="5">
    <source>
        <dbReference type="Proteomes" id="UP001597076"/>
    </source>
</evidence>
<dbReference type="Pfam" id="PF25216">
    <property type="entry name" value="Volactin"/>
    <property type="match status" value="1"/>
</dbReference>
<protein>
    <submittedName>
        <fullName evidence="4">Chromosome segregation ATPase</fullName>
    </submittedName>
</protein>